<dbReference type="STRING" id="29364.SAMN04487772_10180"/>
<dbReference type="CDD" id="cd17470">
    <property type="entry name" value="T3SS_Flik_C"/>
    <property type="match status" value="1"/>
</dbReference>
<keyword evidence="6" id="KW-0282">Flagellum</keyword>
<dbReference type="EMBL" id="FOHN01000001">
    <property type="protein sequence ID" value="SES62752.1"/>
    <property type="molecule type" value="Genomic_DNA"/>
</dbReference>
<evidence type="ECO:0000259" key="5">
    <source>
        <dbReference type="Pfam" id="PF02120"/>
    </source>
</evidence>
<feature type="region of interest" description="Disordered" evidence="4">
    <location>
        <begin position="392"/>
        <end position="441"/>
    </location>
</feature>
<dbReference type="Gene3D" id="3.30.750.140">
    <property type="match status" value="1"/>
</dbReference>
<accession>A0A1H9Y1R9</accession>
<reference evidence="6 7" key="1">
    <citation type="submission" date="2016-10" db="EMBL/GenBank/DDBJ databases">
        <authorList>
            <person name="de Groot N.N."/>
        </authorList>
    </citation>
    <scope>NUCLEOTIDE SEQUENCE [LARGE SCALE GENOMIC DNA]</scope>
    <source>
        <strain evidence="6 7">DSM 1801</strain>
    </source>
</reference>
<dbReference type="RefSeq" id="WP_092474836.1">
    <property type="nucleotide sequence ID" value="NZ_FOHN01000001.1"/>
</dbReference>
<dbReference type="Proteomes" id="UP000199800">
    <property type="component" value="Unassembled WGS sequence"/>
</dbReference>
<evidence type="ECO:0000256" key="2">
    <source>
        <dbReference type="ARBA" id="ARBA00009149"/>
    </source>
</evidence>
<evidence type="ECO:0000313" key="6">
    <source>
        <dbReference type="EMBL" id="SES62752.1"/>
    </source>
</evidence>
<feature type="domain" description="Flagellar hook-length control protein-like C-terminal" evidence="5">
    <location>
        <begin position="308"/>
        <end position="386"/>
    </location>
</feature>
<evidence type="ECO:0000256" key="3">
    <source>
        <dbReference type="ARBA" id="ARBA00022795"/>
    </source>
</evidence>
<evidence type="ECO:0000313" key="7">
    <source>
        <dbReference type="Proteomes" id="UP000199800"/>
    </source>
</evidence>
<evidence type="ECO:0000256" key="1">
    <source>
        <dbReference type="ARBA" id="ARBA00003944"/>
    </source>
</evidence>
<dbReference type="PRINTS" id="PR01007">
    <property type="entry name" value="FLGHOOKFLIK"/>
</dbReference>
<keyword evidence="7" id="KW-1185">Reference proteome</keyword>
<organism evidence="6 7">
    <name type="scientific">[Clostridium] polysaccharolyticum</name>
    <dbReference type="NCBI Taxonomy" id="29364"/>
    <lineage>
        <taxon>Bacteria</taxon>
        <taxon>Bacillati</taxon>
        <taxon>Bacillota</taxon>
        <taxon>Clostridia</taxon>
        <taxon>Lachnospirales</taxon>
        <taxon>Lachnospiraceae</taxon>
    </lineage>
</organism>
<evidence type="ECO:0000256" key="4">
    <source>
        <dbReference type="SAM" id="MobiDB-lite"/>
    </source>
</evidence>
<dbReference type="InterPro" id="IPR021136">
    <property type="entry name" value="Flagellar_hook_control-like_C"/>
</dbReference>
<dbReference type="Pfam" id="PF02120">
    <property type="entry name" value="Flg_hook"/>
    <property type="match status" value="1"/>
</dbReference>
<dbReference type="GO" id="GO:0044780">
    <property type="term" value="P:bacterial-type flagellum assembly"/>
    <property type="evidence" value="ECO:0007669"/>
    <property type="project" value="InterPro"/>
</dbReference>
<sequence length="441" mass="48644">MAQVNKINPVELGSLMASNVNRSVSAKGGFAQVMSSSQGNINHPQKNDIAIQSVHTTKEKLQEGASAAKTLHQADSAEVKDANGMNQVQMTKETEQICSEMAEQVTELKKQISEILGISVDEFEEVMAELGLTVLDLLNPDVLQNILFEVNEITDQTELLTDETLCRQMTDLLDAGQKFEDSVNVEDLAMYAKDLLEKGSMENSLQKPDAESAKANQEEEPAKVLSDVKEEAVSVKEPVITVEKDNMPNSGEDGSRKGKGQEADMQNVQLNQFVQNLSDSIQKTGEVQMENFERLEQMQEIVNQVVERIKVTLSVDATSMEMQLNPENLGKVNFSVVSKNGEMTAAFVVESQVAKEALESQLVVLKENLGEQGIKVEAIEVMVAEQGLSQDQFDNQNGQNFQNRNKQRNAQGKLRGMEDSLEESEEEVKPVLRTGTVDFSA</sequence>
<keyword evidence="6" id="KW-0969">Cilium</keyword>
<keyword evidence="6" id="KW-0966">Cell projection</keyword>
<proteinExistence type="inferred from homology"/>
<name>A0A1H9Y1R9_9FIRM</name>
<gene>
    <name evidence="6" type="ORF">SAMN04487772_10180</name>
</gene>
<keyword evidence="3" id="KW-1005">Bacterial flagellum biogenesis</keyword>
<feature type="region of interest" description="Disordered" evidence="4">
    <location>
        <begin position="202"/>
        <end position="228"/>
    </location>
</feature>
<comment type="function">
    <text evidence="1">Controls the length of the flagellar hook.</text>
</comment>
<dbReference type="OrthoDB" id="1780022at2"/>
<protein>
    <submittedName>
        <fullName evidence="6">Flagellar hook-length control protein FliK</fullName>
    </submittedName>
</protein>
<feature type="compositionally biased region" description="Basic and acidic residues" evidence="4">
    <location>
        <begin position="208"/>
        <end position="228"/>
    </location>
</feature>
<dbReference type="GO" id="GO:0009424">
    <property type="term" value="C:bacterial-type flagellum hook"/>
    <property type="evidence" value="ECO:0007669"/>
    <property type="project" value="InterPro"/>
</dbReference>
<comment type="similarity">
    <text evidence="2">Belongs to the FliK family.</text>
</comment>
<dbReference type="InterPro" id="IPR038610">
    <property type="entry name" value="FliK-like_C_sf"/>
</dbReference>
<feature type="compositionally biased region" description="Low complexity" evidence="4">
    <location>
        <begin position="392"/>
        <end position="404"/>
    </location>
</feature>
<dbReference type="AlphaFoldDB" id="A0A1H9Y1R9"/>
<dbReference type="InterPro" id="IPR001635">
    <property type="entry name" value="Flag_hook_Flik"/>
</dbReference>